<feature type="transmembrane region" description="Helical" evidence="6">
    <location>
        <begin position="87"/>
        <end position="108"/>
    </location>
</feature>
<dbReference type="Pfam" id="PF02653">
    <property type="entry name" value="BPD_transp_2"/>
    <property type="match status" value="1"/>
</dbReference>
<dbReference type="PANTHER" id="PTHR43370">
    <property type="entry name" value="SUGAR ABC TRANSPORTER INTEGRAL MEMBRANE PROTEIN-RELATED"/>
    <property type="match status" value="1"/>
</dbReference>
<accession>A0A086ZRE1</accession>
<dbReference type="RefSeq" id="WP_033490661.1">
    <property type="nucleotide sequence ID" value="NZ_JGYQ01000003.1"/>
</dbReference>
<evidence type="ECO:0000256" key="5">
    <source>
        <dbReference type="ARBA" id="ARBA00023136"/>
    </source>
</evidence>
<comment type="subcellular location">
    <subcellularLocation>
        <location evidence="1">Cell membrane</location>
        <topology evidence="1">Multi-pass membrane protein</topology>
    </subcellularLocation>
</comment>
<keyword evidence="4 6" id="KW-1133">Transmembrane helix</keyword>
<dbReference type="AlphaFoldDB" id="A0A086ZRE1"/>
<feature type="transmembrane region" description="Helical" evidence="6">
    <location>
        <begin position="58"/>
        <end position="81"/>
    </location>
</feature>
<feature type="transmembrane region" description="Helical" evidence="6">
    <location>
        <begin position="183"/>
        <end position="205"/>
    </location>
</feature>
<comment type="caution">
    <text evidence="7">The sequence shown here is derived from an EMBL/GenBank/DDBJ whole genome shotgun (WGS) entry which is preliminary data.</text>
</comment>
<organism evidence="7 8">
    <name type="scientific">Bifidobacterium boum</name>
    <dbReference type="NCBI Taxonomy" id="78343"/>
    <lineage>
        <taxon>Bacteria</taxon>
        <taxon>Bacillati</taxon>
        <taxon>Actinomycetota</taxon>
        <taxon>Actinomycetes</taxon>
        <taxon>Bifidobacteriales</taxon>
        <taxon>Bifidobacteriaceae</taxon>
        <taxon>Bifidobacterium</taxon>
    </lineage>
</organism>
<evidence type="ECO:0000256" key="4">
    <source>
        <dbReference type="ARBA" id="ARBA00022989"/>
    </source>
</evidence>
<dbReference type="EMBL" id="JGYQ01000003">
    <property type="protein sequence ID" value="KFI49091.1"/>
    <property type="molecule type" value="Genomic_DNA"/>
</dbReference>
<keyword evidence="5 6" id="KW-0472">Membrane</keyword>
<dbReference type="CDD" id="cd06580">
    <property type="entry name" value="TM_PBP1_transp_TpRbsC_like"/>
    <property type="match status" value="1"/>
</dbReference>
<dbReference type="GO" id="GO:0022857">
    <property type="term" value="F:transmembrane transporter activity"/>
    <property type="evidence" value="ECO:0007669"/>
    <property type="project" value="InterPro"/>
</dbReference>
<keyword evidence="2" id="KW-1003">Cell membrane</keyword>
<evidence type="ECO:0000313" key="7">
    <source>
        <dbReference type="EMBL" id="KFI49091.1"/>
    </source>
</evidence>
<dbReference type="InterPro" id="IPR001851">
    <property type="entry name" value="ABC_transp_permease"/>
</dbReference>
<proteinExistence type="predicted"/>
<sequence>MIEIILAGGIAVGTVLLLPSFGELVTERAGITNLSVEGSMLAGALTAFIVAKTTGNYAFGFLAGAFAGMLVAAVFASAVVFARANQLATGLICWFLSLGITSVIGNSYNGQAIHQLRQIDIPGLSSIPFFGNIFFQHDVVVYFGYVAIAATAWLLYKTKTGLIIRGTGERRAVVDVSGHRSSLVQFAAVLAGGLLSGVGGAYLSIGQVGNWASDMTNGYGFIVVAIVAFSGWRVSLTALGSYLFGMSISAASVLQAQGIAVNQYLLDSLPYIITLVALILASRTNSRQPEGLADSLSM</sequence>
<gene>
    <name evidence="7" type="ORF">BBOU_0189</name>
</gene>
<protein>
    <submittedName>
        <fullName evidence="7">Branched-chain amino acid transport system, permease component</fullName>
    </submittedName>
</protein>
<evidence type="ECO:0000256" key="6">
    <source>
        <dbReference type="SAM" id="Phobius"/>
    </source>
</evidence>
<keyword evidence="3 6" id="KW-0812">Transmembrane</keyword>
<evidence type="ECO:0000256" key="3">
    <source>
        <dbReference type="ARBA" id="ARBA00022692"/>
    </source>
</evidence>
<feature type="transmembrane region" description="Helical" evidence="6">
    <location>
        <begin position="32"/>
        <end position="51"/>
    </location>
</feature>
<feature type="transmembrane region" description="Helical" evidence="6">
    <location>
        <begin position="139"/>
        <end position="156"/>
    </location>
</feature>
<dbReference type="Proteomes" id="UP000029093">
    <property type="component" value="Unassembled WGS sequence"/>
</dbReference>
<dbReference type="GeneID" id="303203412"/>
<dbReference type="PANTHER" id="PTHR43370:SF2">
    <property type="entry name" value="ABC TRANSPORTER PERMEASE PROTEIN"/>
    <property type="match status" value="1"/>
</dbReference>
<keyword evidence="8" id="KW-1185">Reference proteome</keyword>
<evidence type="ECO:0000313" key="8">
    <source>
        <dbReference type="Proteomes" id="UP000029093"/>
    </source>
</evidence>
<evidence type="ECO:0000256" key="1">
    <source>
        <dbReference type="ARBA" id="ARBA00004651"/>
    </source>
</evidence>
<dbReference type="GO" id="GO:0005886">
    <property type="term" value="C:plasma membrane"/>
    <property type="evidence" value="ECO:0007669"/>
    <property type="project" value="UniProtKB-SubCell"/>
</dbReference>
<name>A0A086ZRE1_9BIFI</name>
<evidence type="ECO:0000256" key="2">
    <source>
        <dbReference type="ARBA" id="ARBA00022475"/>
    </source>
</evidence>
<reference evidence="7 8" key="1">
    <citation type="submission" date="2014-03" db="EMBL/GenBank/DDBJ databases">
        <title>Genomics of Bifidobacteria.</title>
        <authorList>
            <person name="Ventura M."/>
            <person name="Milani C."/>
            <person name="Lugli G.A."/>
        </authorList>
    </citation>
    <scope>NUCLEOTIDE SEQUENCE [LARGE SCALE GENOMIC DNA]</scope>
    <source>
        <strain evidence="7 8">LMG 10736</strain>
    </source>
</reference>
<feature type="transmembrane region" description="Helical" evidence="6">
    <location>
        <begin position="217"/>
        <end position="244"/>
    </location>
</feature>